<evidence type="ECO:0000313" key="3">
    <source>
        <dbReference type="EMBL" id="WWC72861.1"/>
    </source>
</evidence>
<name>A0A1B9HZY5_9TREE</name>
<keyword evidence="4" id="KW-1185">Reference proteome</keyword>
<dbReference type="InterPro" id="IPR043198">
    <property type="entry name" value="Cyclin/Ssn8"/>
</dbReference>
<dbReference type="Gene3D" id="1.10.472.10">
    <property type="entry name" value="Cyclin-like"/>
    <property type="match status" value="1"/>
</dbReference>
<feature type="domain" description="Cyclin N-terminal" evidence="1">
    <location>
        <begin position="69"/>
        <end position="165"/>
    </location>
</feature>
<dbReference type="InterPro" id="IPR036915">
    <property type="entry name" value="Cyclin-like_sf"/>
</dbReference>
<dbReference type="OrthoDB" id="25002at2759"/>
<dbReference type="GO" id="GO:0006357">
    <property type="term" value="P:regulation of transcription by RNA polymerase II"/>
    <property type="evidence" value="ECO:0007669"/>
    <property type="project" value="InterPro"/>
</dbReference>
<gene>
    <name evidence="2" type="ORF">I206_05630</name>
    <name evidence="3" type="ORF">I206_106825</name>
</gene>
<reference evidence="3" key="2">
    <citation type="submission" date="2013-07" db="EMBL/GenBank/DDBJ databases">
        <authorList>
            <consortium name="The Broad Institute Genome Sequencing Platform"/>
            <person name="Cuomo C."/>
            <person name="Litvintseva A."/>
            <person name="Chen Y."/>
            <person name="Heitman J."/>
            <person name="Sun S."/>
            <person name="Springer D."/>
            <person name="Dromer F."/>
            <person name="Young S.K."/>
            <person name="Zeng Q."/>
            <person name="Gargeya S."/>
            <person name="Fitzgerald M."/>
            <person name="Abouelleil A."/>
            <person name="Alvarado L."/>
            <person name="Berlin A.M."/>
            <person name="Chapman S.B."/>
            <person name="Dewar J."/>
            <person name="Goldberg J."/>
            <person name="Griggs A."/>
            <person name="Gujja S."/>
            <person name="Hansen M."/>
            <person name="Howarth C."/>
            <person name="Imamovic A."/>
            <person name="Larimer J."/>
            <person name="McCowan C."/>
            <person name="Murphy C."/>
            <person name="Pearson M."/>
            <person name="Priest M."/>
            <person name="Roberts A."/>
            <person name="Saif S."/>
            <person name="Shea T."/>
            <person name="Sykes S."/>
            <person name="Wortman J."/>
            <person name="Nusbaum C."/>
            <person name="Birren B."/>
        </authorList>
    </citation>
    <scope>NUCLEOTIDE SEQUENCE</scope>
    <source>
        <strain evidence="3">CBS 10737</strain>
    </source>
</reference>
<reference evidence="2" key="3">
    <citation type="submission" date="2016-07" db="EMBL/GenBank/DDBJ databases">
        <title>Evolution of pathogenesis and genome organization in the Tremellales.</title>
        <authorList>
            <person name="Cuomo C."/>
            <person name="Litvintseva A."/>
            <person name="Heitman J."/>
            <person name="Chen Y."/>
            <person name="Sun S."/>
            <person name="Springer D."/>
            <person name="Dromer F."/>
            <person name="Young S."/>
            <person name="Zeng Q."/>
            <person name="Chapman S."/>
            <person name="Gujja S."/>
            <person name="Saif S."/>
            <person name="Birren B."/>
        </authorList>
    </citation>
    <scope>NUCLEOTIDE SEQUENCE</scope>
    <source>
        <strain evidence="2">CBS 10737</strain>
    </source>
</reference>
<evidence type="ECO:0000313" key="2">
    <source>
        <dbReference type="EMBL" id="OCF48849.1"/>
    </source>
</evidence>
<dbReference type="GeneID" id="30173999"/>
<dbReference type="AlphaFoldDB" id="A0A1B9HZY5"/>
<dbReference type="KEGG" id="kpin:30173999"/>
<sequence length="380" mass="43002">MRQLRPVEQQWLFSQKALENTPSLDDGISLETELKRRKITIEYMRSLALRANALVHGDDAECLHLRGSLVVGSILVHRFYMRKSFKDFEETLIAPTVLFLASKIEEEPLKLRHIVNVTIAKFENGAKGWYPDNNPHEQPTREYRNWEKSILATEEILLETLCFDMGIEQPWNILYNSVIGLDEIISRVAMDKEKIGHMNGNENENGNGLTNQEMLNQSTIKELGWTLLSESLLSPIPILYPAGIIAFTTLIFLISIIDQVPLSESTICASELSERFDLDIKRTDDNLGVQGVDLDMIKACLADILKYMNQGLIDDGLIKYVKAELNEERKEPYRYRFTIKSPPRSSEVKGENVKNTTTAQEGQAIGIAMTSAPDVLMGNA</sequence>
<organism evidence="2">
    <name type="scientific">Kwoniella pini CBS 10737</name>
    <dbReference type="NCBI Taxonomy" id="1296096"/>
    <lineage>
        <taxon>Eukaryota</taxon>
        <taxon>Fungi</taxon>
        <taxon>Dikarya</taxon>
        <taxon>Basidiomycota</taxon>
        <taxon>Agaricomycotina</taxon>
        <taxon>Tremellomycetes</taxon>
        <taxon>Tremellales</taxon>
        <taxon>Cryptococcaceae</taxon>
        <taxon>Kwoniella</taxon>
    </lineage>
</organism>
<reference evidence="2" key="1">
    <citation type="submission" date="2013-07" db="EMBL/GenBank/DDBJ databases">
        <title>The Genome Sequence of Cryptococcus pinus CBS10737.</title>
        <authorList>
            <consortium name="The Broad Institute Genome Sequencing Platform"/>
            <person name="Cuomo C."/>
            <person name="Litvintseva A."/>
            <person name="Chen Y."/>
            <person name="Heitman J."/>
            <person name="Sun S."/>
            <person name="Springer D."/>
            <person name="Dromer F."/>
            <person name="Young S.K."/>
            <person name="Zeng Q."/>
            <person name="Gargeya S."/>
            <person name="Fitzgerald M."/>
            <person name="Abouelleil A."/>
            <person name="Alvarado L."/>
            <person name="Berlin A.M."/>
            <person name="Chapman S.B."/>
            <person name="Dewar J."/>
            <person name="Goldberg J."/>
            <person name="Griggs A."/>
            <person name="Gujja S."/>
            <person name="Hansen M."/>
            <person name="Howarth C."/>
            <person name="Imamovic A."/>
            <person name="Larimer J."/>
            <person name="McCowan C."/>
            <person name="Murphy C."/>
            <person name="Pearson M."/>
            <person name="Priest M."/>
            <person name="Roberts A."/>
            <person name="Saif S."/>
            <person name="Shea T."/>
            <person name="Sykes S."/>
            <person name="Wortman J."/>
            <person name="Nusbaum C."/>
            <person name="Birren B."/>
        </authorList>
    </citation>
    <scope>NUCLEOTIDE SEQUENCE [LARGE SCALE GENOMIC DNA]</scope>
    <source>
        <strain evidence="2">CBS 10737</strain>
    </source>
</reference>
<evidence type="ECO:0000313" key="4">
    <source>
        <dbReference type="Proteomes" id="UP000094020"/>
    </source>
</evidence>
<dbReference type="SUPFAM" id="SSF47954">
    <property type="entry name" value="Cyclin-like"/>
    <property type="match status" value="1"/>
</dbReference>
<dbReference type="Pfam" id="PF00134">
    <property type="entry name" value="Cyclin_N"/>
    <property type="match status" value="1"/>
</dbReference>
<accession>A0A1B9HZY5</accession>
<dbReference type="STRING" id="1296096.A0A1B9HZY5"/>
<evidence type="ECO:0000259" key="1">
    <source>
        <dbReference type="Pfam" id="PF00134"/>
    </source>
</evidence>
<reference evidence="3" key="4">
    <citation type="submission" date="2024-02" db="EMBL/GenBank/DDBJ databases">
        <title>Comparative genomics of Cryptococcus and Kwoniella reveals pathogenesis evolution and contrasting modes of karyotype evolution via chromosome fusion or intercentromeric recombination.</title>
        <authorList>
            <person name="Coelho M.A."/>
            <person name="David-Palma M."/>
            <person name="Shea T."/>
            <person name="Bowers K."/>
            <person name="McGinley-Smith S."/>
            <person name="Mohammad A.W."/>
            <person name="Gnirke A."/>
            <person name="Yurkov A.M."/>
            <person name="Nowrousian M."/>
            <person name="Sun S."/>
            <person name="Cuomo C.A."/>
            <person name="Heitman J."/>
        </authorList>
    </citation>
    <scope>NUCLEOTIDE SEQUENCE</scope>
    <source>
        <strain evidence="3">CBS 10737</strain>
    </source>
</reference>
<dbReference type="Proteomes" id="UP000094020">
    <property type="component" value="Chromosome 10"/>
</dbReference>
<dbReference type="GO" id="GO:0016538">
    <property type="term" value="F:cyclin-dependent protein serine/threonine kinase regulator activity"/>
    <property type="evidence" value="ECO:0007669"/>
    <property type="project" value="InterPro"/>
</dbReference>
<proteinExistence type="predicted"/>
<dbReference type="EMBL" id="KI894013">
    <property type="protein sequence ID" value="OCF48849.1"/>
    <property type="molecule type" value="Genomic_DNA"/>
</dbReference>
<dbReference type="InterPro" id="IPR006671">
    <property type="entry name" value="Cyclin_N"/>
</dbReference>
<dbReference type="EMBL" id="CP144528">
    <property type="protein sequence ID" value="WWC72861.1"/>
    <property type="molecule type" value="Genomic_DNA"/>
</dbReference>
<protein>
    <recommendedName>
        <fullName evidence="1">Cyclin N-terminal domain-containing protein</fullName>
    </recommendedName>
</protein>
<dbReference type="PANTHER" id="PTHR10026">
    <property type="entry name" value="CYCLIN"/>
    <property type="match status" value="1"/>
</dbReference>
<dbReference type="RefSeq" id="XP_019010068.1">
    <property type="nucleotide sequence ID" value="XM_019157350.1"/>
</dbReference>